<dbReference type="PANTHER" id="PTHR10099">
    <property type="entry name" value="PHOSPHORIBOSYLFORMYLGLYCINAMIDINE SYNTHASE"/>
    <property type="match status" value="1"/>
</dbReference>
<dbReference type="Pfam" id="PF02769">
    <property type="entry name" value="AIRS_C"/>
    <property type="match status" value="1"/>
</dbReference>
<dbReference type="InterPro" id="IPR029062">
    <property type="entry name" value="Class_I_gatase-like"/>
</dbReference>
<dbReference type="SUPFAM" id="SSF52317">
    <property type="entry name" value="Class I glutamine amidotransferase-like"/>
    <property type="match status" value="1"/>
</dbReference>
<dbReference type="Proteomes" id="UP001642360">
    <property type="component" value="Unassembled WGS sequence"/>
</dbReference>
<comment type="caution">
    <text evidence="2">The sequence shown here is derived from an EMBL/GenBank/DDBJ whole genome shotgun (WGS) entry which is preliminary data.</text>
</comment>
<dbReference type="Gene3D" id="3.90.650.10">
    <property type="entry name" value="PurM-like C-terminal domain"/>
    <property type="match status" value="1"/>
</dbReference>
<dbReference type="InterPro" id="IPR036921">
    <property type="entry name" value="PurM-like_N_sf"/>
</dbReference>
<accession>A0ABC8QQM5</accession>
<proteinExistence type="predicted"/>
<keyword evidence="3" id="KW-1185">Reference proteome</keyword>
<dbReference type="AlphaFoldDB" id="A0ABC8QQM5"/>
<protein>
    <recommendedName>
        <fullName evidence="1">PurM-like C-terminal domain-containing protein</fullName>
    </recommendedName>
</protein>
<dbReference type="InterPro" id="IPR010918">
    <property type="entry name" value="PurM-like_C_dom"/>
</dbReference>
<evidence type="ECO:0000313" key="3">
    <source>
        <dbReference type="Proteomes" id="UP001642360"/>
    </source>
</evidence>
<dbReference type="SMART" id="SM01211">
    <property type="entry name" value="GATase_5"/>
    <property type="match status" value="1"/>
</dbReference>
<gene>
    <name evidence="2" type="ORF">ILEXP_LOCUS1748</name>
</gene>
<dbReference type="PANTHER" id="PTHR10099:SF1">
    <property type="entry name" value="PHOSPHORIBOSYLFORMYLGLYCINAMIDINE SYNTHASE"/>
    <property type="match status" value="1"/>
</dbReference>
<name>A0ABC8QQM5_9AQUA</name>
<dbReference type="EMBL" id="CAUOFW020000636">
    <property type="protein sequence ID" value="CAK9134815.1"/>
    <property type="molecule type" value="Genomic_DNA"/>
</dbReference>
<dbReference type="Pfam" id="PF13507">
    <property type="entry name" value="GATase_5"/>
    <property type="match status" value="1"/>
</dbReference>
<reference evidence="2 3" key="1">
    <citation type="submission" date="2024-02" db="EMBL/GenBank/DDBJ databases">
        <authorList>
            <person name="Vignale AGUSTIN F."/>
            <person name="Sosa J E."/>
            <person name="Modenutti C."/>
        </authorList>
    </citation>
    <scope>NUCLEOTIDE SEQUENCE [LARGE SCALE GENOMIC DNA]</scope>
</reference>
<sequence length="384" mass="42158">MEKGRKVSEEINVDNSSAIKGFPVEQLRTVQPGSSCLLNTITRCLDILFTAETHNFPCSVAPYPGAETGAGGRIRDTHATGRGSKGATTGHCVGNLNIEGSYAPLEDPSFTYLSNLASPLQILIDASNGASDYGNKFGEPLIQGYLRAFGMRLHCGERRDGHWCASCKDCRPSMVSGQNYADLDFNAVQRGATEMAQKLYRVVRAFAEMGEKNPIISIHDQGASGNNIAKGAVIDIWRIVIGDNTMSVLEIWGAEYQEQYAILVKPESRRLLHSICDRERVSMAIIVTISGDGHILKGASSSGLPPPPPAVDLQLEKVLGDMMPHPLGVAAISSVDGMHLAMMPHLGRCFLMWQFPWYPKHWDVEKKGLSHWLRMFQNAREWCS</sequence>
<dbReference type="Gene3D" id="3.30.1330.10">
    <property type="entry name" value="PurM-like, N-terminal domain"/>
    <property type="match status" value="1"/>
</dbReference>
<organism evidence="2 3">
    <name type="scientific">Ilex paraguariensis</name>
    <name type="common">yerba mate</name>
    <dbReference type="NCBI Taxonomy" id="185542"/>
    <lineage>
        <taxon>Eukaryota</taxon>
        <taxon>Viridiplantae</taxon>
        <taxon>Streptophyta</taxon>
        <taxon>Embryophyta</taxon>
        <taxon>Tracheophyta</taxon>
        <taxon>Spermatophyta</taxon>
        <taxon>Magnoliopsida</taxon>
        <taxon>eudicotyledons</taxon>
        <taxon>Gunneridae</taxon>
        <taxon>Pentapetalae</taxon>
        <taxon>asterids</taxon>
        <taxon>campanulids</taxon>
        <taxon>Aquifoliales</taxon>
        <taxon>Aquifoliaceae</taxon>
        <taxon>Ilex</taxon>
    </lineage>
</organism>
<feature type="domain" description="PurM-like C-terminal" evidence="1">
    <location>
        <begin position="178"/>
        <end position="293"/>
    </location>
</feature>
<dbReference type="SUPFAM" id="SSF55326">
    <property type="entry name" value="PurM N-terminal domain-like"/>
    <property type="match status" value="1"/>
</dbReference>
<evidence type="ECO:0000259" key="1">
    <source>
        <dbReference type="Pfam" id="PF02769"/>
    </source>
</evidence>
<dbReference type="InterPro" id="IPR036676">
    <property type="entry name" value="PurM-like_C_sf"/>
</dbReference>
<evidence type="ECO:0000313" key="2">
    <source>
        <dbReference type="EMBL" id="CAK9134815.1"/>
    </source>
</evidence>
<dbReference type="SUPFAM" id="SSF56042">
    <property type="entry name" value="PurM C-terminal domain-like"/>
    <property type="match status" value="1"/>
</dbReference>
<dbReference type="Gene3D" id="3.40.50.880">
    <property type="match status" value="1"/>
</dbReference>